<keyword evidence="3" id="KW-1185">Reference proteome</keyword>
<dbReference type="Proteomes" id="UP001591681">
    <property type="component" value="Unassembled WGS sequence"/>
</dbReference>
<dbReference type="EMBL" id="JBHFQA010000011">
    <property type="protein sequence ID" value="KAL2091456.1"/>
    <property type="molecule type" value="Genomic_DNA"/>
</dbReference>
<dbReference type="Pfam" id="PF03690">
    <property type="entry name" value="MYG1_exonuc"/>
    <property type="match status" value="1"/>
</dbReference>
<organism evidence="2 3">
    <name type="scientific">Coilia grayii</name>
    <name type="common">Gray's grenadier anchovy</name>
    <dbReference type="NCBI Taxonomy" id="363190"/>
    <lineage>
        <taxon>Eukaryota</taxon>
        <taxon>Metazoa</taxon>
        <taxon>Chordata</taxon>
        <taxon>Craniata</taxon>
        <taxon>Vertebrata</taxon>
        <taxon>Euteleostomi</taxon>
        <taxon>Actinopterygii</taxon>
        <taxon>Neopterygii</taxon>
        <taxon>Teleostei</taxon>
        <taxon>Clupei</taxon>
        <taxon>Clupeiformes</taxon>
        <taxon>Clupeoidei</taxon>
        <taxon>Engraulidae</taxon>
        <taxon>Coilinae</taxon>
        <taxon>Coilia</taxon>
    </lineage>
</organism>
<evidence type="ECO:0000313" key="3">
    <source>
        <dbReference type="Proteomes" id="UP001591681"/>
    </source>
</evidence>
<dbReference type="PANTHER" id="PTHR11215:SF1">
    <property type="entry name" value="MYG1 EXONUCLEASE"/>
    <property type="match status" value="1"/>
</dbReference>
<gene>
    <name evidence="2" type="ORF">ACEWY4_013719</name>
</gene>
<dbReference type="PANTHER" id="PTHR11215">
    <property type="entry name" value="METAL DEPENDENT HYDROLASE - RELATED"/>
    <property type="match status" value="1"/>
</dbReference>
<comment type="similarity">
    <text evidence="1">Belongs to the MYG1 family.</text>
</comment>
<protein>
    <submittedName>
        <fullName evidence="2">Uncharacterized protein</fullName>
    </submittedName>
</protein>
<dbReference type="AlphaFoldDB" id="A0ABD1JXA4"/>
<proteinExistence type="inferred from homology"/>
<reference evidence="2 3" key="1">
    <citation type="submission" date="2024-09" db="EMBL/GenBank/DDBJ databases">
        <title>A chromosome-level genome assembly of Gray's grenadier anchovy, Coilia grayii.</title>
        <authorList>
            <person name="Fu Z."/>
        </authorList>
    </citation>
    <scope>NUCLEOTIDE SEQUENCE [LARGE SCALE GENOMIC DNA]</scope>
    <source>
        <strain evidence="2">G4</strain>
        <tissue evidence="2">Muscle</tissue>
    </source>
</reference>
<name>A0ABD1JXA4_9TELE</name>
<accession>A0ABD1JXA4</accession>
<evidence type="ECO:0000256" key="1">
    <source>
        <dbReference type="ARBA" id="ARBA00010105"/>
    </source>
</evidence>
<sequence length="432" mass="48928">MFLKSNLLQLLHRGPFCTQTVIFFKKTVSCSSVPVAFARKISLRPIKLAGKTERRYMHAPAAKRLCSEKMTVKIGTHNGTFHCDEVLACFFLCQLPEYKDAKIIRTRDPAELAKCDIVVDVGGEYDPKKHRYDHHQRSFTETFHSVCPEKPWVTKLSSAGLVYLHFGRQVLAHLTQLEPSDRQLEVLYDKLYENFVEEVDAVDNGISQTDGEARYTVTTTLSSRVGHLNPRWNSKSQDTEEGFHKALAMVGAEFLDRLDYYRHAWLPARATVEEAVRNRTQVDPSGEVLLFSQGGCPWKEHLFSLEKELEVPTPIKFVLYADQNGQWRVQCVPAGLNTFQNRVSVFHQFSPLTLSPVIRACACVCACVCVRVCVRACVRVCVRACVCACVCVRVRVRVCARVRVRVRARVCACVCVHACWLLTARELRSSGI</sequence>
<evidence type="ECO:0000313" key="2">
    <source>
        <dbReference type="EMBL" id="KAL2091456.1"/>
    </source>
</evidence>
<dbReference type="InterPro" id="IPR003226">
    <property type="entry name" value="MYG1_exonuclease"/>
</dbReference>
<comment type="caution">
    <text evidence="2">The sequence shown here is derived from an EMBL/GenBank/DDBJ whole genome shotgun (WGS) entry which is preliminary data.</text>
</comment>